<dbReference type="SMART" id="SM00382">
    <property type="entry name" value="AAA"/>
    <property type="match status" value="1"/>
</dbReference>
<evidence type="ECO:0000259" key="7">
    <source>
        <dbReference type="PROSITE" id="PS50045"/>
    </source>
</evidence>
<keyword evidence="4" id="KW-0805">Transcription regulation</keyword>
<evidence type="ECO:0000313" key="10">
    <source>
        <dbReference type="Proteomes" id="UP001207918"/>
    </source>
</evidence>
<dbReference type="InterPro" id="IPR002078">
    <property type="entry name" value="Sigma_54_int"/>
</dbReference>
<dbReference type="InterPro" id="IPR009057">
    <property type="entry name" value="Homeodomain-like_sf"/>
</dbReference>
<dbReference type="Gene3D" id="1.10.8.60">
    <property type="match status" value="1"/>
</dbReference>
<feature type="domain" description="Response regulatory" evidence="8">
    <location>
        <begin position="7"/>
        <end position="121"/>
    </location>
</feature>
<keyword evidence="3" id="KW-0067">ATP-binding</keyword>
<feature type="modified residue" description="4-aspartylphosphate" evidence="6">
    <location>
        <position position="56"/>
    </location>
</feature>
<evidence type="ECO:0000256" key="4">
    <source>
        <dbReference type="ARBA" id="ARBA00023015"/>
    </source>
</evidence>
<evidence type="ECO:0000256" key="6">
    <source>
        <dbReference type="PROSITE-ProRule" id="PRU00169"/>
    </source>
</evidence>
<keyword evidence="1 6" id="KW-0597">Phosphoprotein</keyword>
<organism evidence="9 10">
    <name type="scientific">Fodinibius salsisoli</name>
    <dbReference type="NCBI Taxonomy" id="2820877"/>
    <lineage>
        <taxon>Bacteria</taxon>
        <taxon>Pseudomonadati</taxon>
        <taxon>Balneolota</taxon>
        <taxon>Balneolia</taxon>
        <taxon>Balneolales</taxon>
        <taxon>Balneolaceae</taxon>
        <taxon>Fodinibius</taxon>
    </lineage>
</organism>
<dbReference type="SUPFAM" id="SSF52172">
    <property type="entry name" value="CheY-like"/>
    <property type="match status" value="1"/>
</dbReference>
<dbReference type="PROSITE" id="PS00676">
    <property type="entry name" value="SIGMA54_INTERACT_2"/>
    <property type="match status" value="1"/>
</dbReference>
<keyword evidence="10" id="KW-1185">Reference proteome</keyword>
<dbReference type="Pfam" id="PF00158">
    <property type="entry name" value="Sigma54_activat"/>
    <property type="match status" value="1"/>
</dbReference>
<keyword evidence="5" id="KW-0804">Transcription</keyword>
<comment type="caution">
    <text evidence="9">The sequence shown here is derived from an EMBL/GenBank/DDBJ whole genome shotgun (WGS) entry which is preliminary data.</text>
</comment>
<accession>A0ABT3PL76</accession>
<feature type="domain" description="Sigma-54 factor interaction" evidence="7">
    <location>
        <begin position="143"/>
        <end position="373"/>
    </location>
</feature>
<dbReference type="SUPFAM" id="SSF52540">
    <property type="entry name" value="P-loop containing nucleoside triphosphate hydrolases"/>
    <property type="match status" value="1"/>
</dbReference>
<dbReference type="InterPro" id="IPR027417">
    <property type="entry name" value="P-loop_NTPase"/>
</dbReference>
<protein>
    <submittedName>
        <fullName evidence="9">Sigma-54-dependent Fis family transcriptional regulator</fullName>
    </submittedName>
</protein>
<dbReference type="PROSITE" id="PS50110">
    <property type="entry name" value="RESPONSE_REGULATORY"/>
    <property type="match status" value="1"/>
</dbReference>
<dbReference type="InterPro" id="IPR003593">
    <property type="entry name" value="AAA+_ATPase"/>
</dbReference>
<dbReference type="InterPro" id="IPR002197">
    <property type="entry name" value="HTH_Fis"/>
</dbReference>
<evidence type="ECO:0000256" key="2">
    <source>
        <dbReference type="ARBA" id="ARBA00022741"/>
    </source>
</evidence>
<evidence type="ECO:0000256" key="5">
    <source>
        <dbReference type="ARBA" id="ARBA00023163"/>
    </source>
</evidence>
<evidence type="ECO:0000259" key="8">
    <source>
        <dbReference type="PROSITE" id="PS50110"/>
    </source>
</evidence>
<evidence type="ECO:0000313" key="9">
    <source>
        <dbReference type="EMBL" id="MCW9706667.1"/>
    </source>
</evidence>
<dbReference type="SMART" id="SM00448">
    <property type="entry name" value="REC"/>
    <property type="match status" value="1"/>
</dbReference>
<proteinExistence type="predicted"/>
<dbReference type="PANTHER" id="PTHR32071">
    <property type="entry name" value="TRANSCRIPTIONAL REGULATORY PROTEIN"/>
    <property type="match status" value="1"/>
</dbReference>
<dbReference type="Proteomes" id="UP001207918">
    <property type="component" value="Unassembled WGS sequence"/>
</dbReference>
<dbReference type="Pfam" id="PF25601">
    <property type="entry name" value="AAA_lid_14"/>
    <property type="match status" value="1"/>
</dbReference>
<name>A0ABT3PL76_9BACT</name>
<dbReference type="InterPro" id="IPR011006">
    <property type="entry name" value="CheY-like_superfamily"/>
</dbReference>
<dbReference type="Gene3D" id="3.40.50.2300">
    <property type="match status" value="1"/>
</dbReference>
<dbReference type="Gene3D" id="3.40.50.300">
    <property type="entry name" value="P-loop containing nucleotide triphosphate hydrolases"/>
    <property type="match status" value="1"/>
</dbReference>
<dbReference type="Gene3D" id="1.10.10.60">
    <property type="entry name" value="Homeodomain-like"/>
    <property type="match status" value="1"/>
</dbReference>
<dbReference type="PROSITE" id="PS50045">
    <property type="entry name" value="SIGMA54_INTERACT_4"/>
    <property type="match status" value="1"/>
</dbReference>
<gene>
    <name evidence="9" type="ORF">J6I44_07355</name>
</gene>
<dbReference type="EMBL" id="JAGGJA010000004">
    <property type="protein sequence ID" value="MCW9706667.1"/>
    <property type="molecule type" value="Genomic_DNA"/>
</dbReference>
<dbReference type="PANTHER" id="PTHR32071:SF17">
    <property type="entry name" value="TRANSCRIPTIONAL REGULATOR (NTRC FAMILY)"/>
    <property type="match status" value="1"/>
</dbReference>
<dbReference type="InterPro" id="IPR058031">
    <property type="entry name" value="AAA_lid_NorR"/>
</dbReference>
<sequence>MSKQKPKILVTDDEKSIRNTLREILEFEDYEVREAENGKQVFDLLTEQSFDLMLLDIKMKGMDGMEILTKLKDKGYHFPVIMISGHGNIEVAVEATKKGAFDFIQKPPDLNRLLVSVRNALDQRWLSEENRTIRSRLPKVPEIIGESSSIQKIKNTIDKVARTNSRVMVTGENGTGKELVARWIHEKSQRSENTFVEVNCAAIPKDLLESELFGHEKGAFTGASSQRIGKFEQADGGTLFLDEIGDMSAEAQAKVLRALQENAIVRVGGTEKISVDVRVIAATNKDLLDGIETGEFREDLYHRLNVIPIHVPPLRERREDIPALAQNSLRQLAENDIMFSGINFTDEALKALQEKQWSGNVRELQNAVERLGLLAEDSTINQDDVSGLTLTGSRKSGGVDSLLDTNDTFQGFKESAERLFLLRKLEENDWNISQTAEAIDIQRSHMYNKMKKYDIER</sequence>
<reference evidence="9 10" key="1">
    <citation type="submission" date="2021-03" db="EMBL/GenBank/DDBJ databases">
        <title>Aliifodinibius sp. nov., a new bacterium isolated from saline soil.</title>
        <authorList>
            <person name="Galisteo C."/>
            <person name="De La Haba R."/>
            <person name="Sanchez-Porro C."/>
            <person name="Ventosa A."/>
        </authorList>
    </citation>
    <scope>NUCLEOTIDE SEQUENCE [LARGE SCALE GENOMIC DNA]</scope>
    <source>
        <strain evidence="9 10">1BSP15-2V2</strain>
    </source>
</reference>
<dbReference type="Pfam" id="PF00072">
    <property type="entry name" value="Response_reg"/>
    <property type="match status" value="1"/>
</dbReference>
<evidence type="ECO:0000256" key="1">
    <source>
        <dbReference type="ARBA" id="ARBA00022553"/>
    </source>
</evidence>
<dbReference type="InterPro" id="IPR025943">
    <property type="entry name" value="Sigma_54_int_dom_ATP-bd_2"/>
</dbReference>
<dbReference type="SUPFAM" id="SSF46689">
    <property type="entry name" value="Homeodomain-like"/>
    <property type="match status" value="1"/>
</dbReference>
<dbReference type="InterPro" id="IPR001789">
    <property type="entry name" value="Sig_transdc_resp-reg_receiver"/>
</dbReference>
<dbReference type="RefSeq" id="WP_265765396.1">
    <property type="nucleotide sequence ID" value="NZ_JAGGJA010000004.1"/>
</dbReference>
<dbReference type="Pfam" id="PF02954">
    <property type="entry name" value="HTH_8"/>
    <property type="match status" value="1"/>
</dbReference>
<evidence type="ECO:0000256" key="3">
    <source>
        <dbReference type="ARBA" id="ARBA00022840"/>
    </source>
</evidence>
<keyword evidence="2" id="KW-0547">Nucleotide-binding</keyword>
<dbReference type="CDD" id="cd00009">
    <property type="entry name" value="AAA"/>
    <property type="match status" value="1"/>
</dbReference>